<keyword evidence="8" id="KW-0503">Monooxygenase</keyword>
<dbReference type="Proteomes" id="UP000029120">
    <property type="component" value="Chromosome 5"/>
</dbReference>
<reference evidence="10" key="1">
    <citation type="journal article" date="2015" name="Nat. Plants">
        <title>Genome expansion of Arabis alpina linked with retrotransposition and reduced symmetric DNA methylation.</title>
        <authorList>
            <person name="Willing E.M."/>
            <person name="Rawat V."/>
            <person name="Mandakova T."/>
            <person name="Maumus F."/>
            <person name="James G.V."/>
            <person name="Nordstroem K.J."/>
            <person name="Becker C."/>
            <person name="Warthmann N."/>
            <person name="Chica C."/>
            <person name="Szarzynska B."/>
            <person name="Zytnicki M."/>
            <person name="Albani M.C."/>
            <person name="Kiefer C."/>
            <person name="Bergonzi S."/>
            <person name="Castaings L."/>
            <person name="Mateos J.L."/>
            <person name="Berns M.C."/>
            <person name="Bujdoso N."/>
            <person name="Piofczyk T."/>
            <person name="de Lorenzo L."/>
            <person name="Barrero-Sicilia C."/>
            <person name="Mateos I."/>
            <person name="Piednoel M."/>
            <person name="Hagmann J."/>
            <person name="Chen-Min-Tao R."/>
            <person name="Iglesias-Fernandez R."/>
            <person name="Schuster S.C."/>
            <person name="Alonso-Blanco C."/>
            <person name="Roudier F."/>
            <person name="Carbonero P."/>
            <person name="Paz-Ares J."/>
            <person name="Davis S.J."/>
            <person name="Pecinka A."/>
            <person name="Quesneville H."/>
            <person name="Colot V."/>
            <person name="Lysak M.A."/>
            <person name="Weigel D."/>
            <person name="Coupland G."/>
            <person name="Schneeberger K."/>
        </authorList>
    </citation>
    <scope>NUCLEOTIDE SEQUENCE [LARGE SCALE GENOMIC DNA]</scope>
    <source>
        <strain evidence="10">cv. Pajares</strain>
    </source>
</reference>
<dbReference type="GO" id="GO:0016020">
    <property type="term" value="C:membrane"/>
    <property type="evidence" value="ECO:0007669"/>
    <property type="project" value="UniProtKB-SubCell"/>
</dbReference>
<dbReference type="Gene3D" id="1.10.630.10">
    <property type="entry name" value="Cytochrome P450"/>
    <property type="match status" value="1"/>
</dbReference>
<dbReference type="InterPro" id="IPR017972">
    <property type="entry name" value="Cyt_P450_CS"/>
</dbReference>
<evidence type="ECO:0000313" key="9">
    <source>
        <dbReference type="EMBL" id="KFK34579.1"/>
    </source>
</evidence>
<dbReference type="Gramene" id="KFK34579">
    <property type="protein sequence ID" value="KFK34579"/>
    <property type="gene ID" value="AALP_AA5G164200"/>
</dbReference>
<feature type="binding site" description="axial binding residue" evidence="7">
    <location>
        <position position="66"/>
    </location>
    <ligand>
        <name>heme</name>
        <dbReference type="ChEBI" id="CHEBI:30413"/>
    </ligand>
    <ligandPart>
        <name>Fe</name>
        <dbReference type="ChEBI" id="CHEBI:18248"/>
    </ligandPart>
</feature>
<evidence type="ECO:0000256" key="8">
    <source>
        <dbReference type="RuleBase" id="RU000461"/>
    </source>
</evidence>
<keyword evidence="4" id="KW-1133">Transmembrane helix</keyword>
<evidence type="ECO:0000256" key="5">
    <source>
        <dbReference type="ARBA" id="ARBA00023002"/>
    </source>
</evidence>
<evidence type="ECO:0000256" key="1">
    <source>
        <dbReference type="ARBA" id="ARBA00004167"/>
    </source>
</evidence>
<dbReference type="eggNOG" id="KOG0156">
    <property type="taxonomic scope" value="Eukaryota"/>
</dbReference>
<evidence type="ECO:0000256" key="2">
    <source>
        <dbReference type="ARBA" id="ARBA00010617"/>
    </source>
</evidence>
<evidence type="ECO:0000256" key="7">
    <source>
        <dbReference type="PIRSR" id="PIRSR602401-1"/>
    </source>
</evidence>
<comment type="similarity">
    <text evidence="2 8">Belongs to the cytochrome P450 family.</text>
</comment>
<sequence length="133" mass="15109">MSDIEIQGYNIPKNAMIKINIYAIGRDPKCWTNPNEFIPERFSNTSINYKGQHFELLPFGAGRRSCPGMTLGMTMPELGLLHILYFFNWSLPNGMTIEDIDMEEDGSLNIAKKVPLELVPTLRSSLVNKCDRI</sequence>
<organism evidence="9 10">
    <name type="scientific">Arabis alpina</name>
    <name type="common">Alpine rock-cress</name>
    <dbReference type="NCBI Taxonomy" id="50452"/>
    <lineage>
        <taxon>Eukaryota</taxon>
        <taxon>Viridiplantae</taxon>
        <taxon>Streptophyta</taxon>
        <taxon>Embryophyta</taxon>
        <taxon>Tracheophyta</taxon>
        <taxon>Spermatophyta</taxon>
        <taxon>Magnoliopsida</taxon>
        <taxon>eudicotyledons</taxon>
        <taxon>Gunneridae</taxon>
        <taxon>Pentapetalae</taxon>
        <taxon>rosids</taxon>
        <taxon>malvids</taxon>
        <taxon>Brassicales</taxon>
        <taxon>Brassicaceae</taxon>
        <taxon>Arabideae</taxon>
        <taxon>Arabis</taxon>
    </lineage>
</organism>
<gene>
    <name evidence="9" type="ordered locus">AALP_Aa5g164200</name>
</gene>
<dbReference type="Pfam" id="PF00067">
    <property type="entry name" value="p450"/>
    <property type="match status" value="1"/>
</dbReference>
<keyword evidence="7 8" id="KW-0408">Iron</keyword>
<protein>
    <recommendedName>
        <fullName evidence="11">Cytochrome p450</fullName>
    </recommendedName>
</protein>
<evidence type="ECO:0000256" key="3">
    <source>
        <dbReference type="ARBA" id="ARBA00022692"/>
    </source>
</evidence>
<keyword evidence="7 8" id="KW-0349">Heme</keyword>
<keyword evidence="5 8" id="KW-0560">Oxidoreductase</keyword>
<keyword evidence="6" id="KW-0472">Membrane</keyword>
<evidence type="ECO:0000313" key="10">
    <source>
        <dbReference type="Proteomes" id="UP000029120"/>
    </source>
</evidence>
<dbReference type="GO" id="GO:0016705">
    <property type="term" value="F:oxidoreductase activity, acting on paired donors, with incorporation or reduction of molecular oxygen"/>
    <property type="evidence" value="ECO:0007669"/>
    <property type="project" value="InterPro"/>
</dbReference>
<dbReference type="InterPro" id="IPR050193">
    <property type="entry name" value="Cytochrome_P450_71"/>
</dbReference>
<dbReference type="InterPro" id="IPR002401">
    <property type="entry name" value="Cyt_P450_E_grp-I"/>
</dbReference>
<dbReference type="OMA" id="RRRCIAW"/>
<comment type="cofactor">
    <cofactor evidence="7">
        <name>heme</name>
        <dbReference type="ChEBI" id="CHEBI:30413"/>
    </cofactor>
</comment>
<keyword evidence="3" id="KW-0812">Transmembrane</keyword>
<evidence type="ECO:0008006" key="11">
    <source>
        <dbReference type="Google" id="ProtNLM"/>
    </source>
</evidence>
<dbReference type="PROSITE" id="PS00086">
    <property type="entry name" value="CYTOCHROME_P450"/>
    <property type="match status" value="1"/>
</dbReference>
<dbReference type="PRINTS" id="PR00463">
    <property type="entry name" value="EP450I"/>
</dbReference>
<proteinExistence type="inferred from homology"/>
<evidence type="ECO:0000256" key="6">
    <source>
        <dbReference type="ARBA" id="ARBA00023136"/>
    </source>
</evidence>
<dbReference type="PANTHER" id="PTHR47956">
    <property type="entry name" value="CYTOCHROME P450 71B11-RELATED"/>
    <property type="match status" value="1"/>
</dbReference>
<accession>A0A087GXH7</accession>
<dbReference type="PANTHER" id="PTHR47956:SF79">
    <property type="entry name" value="CYTOCHROME P450 71B31-RELATED"/>
    <property type="match status" value="1"/>
</dbReference>
<keyword evidence="10" id="KW-1185">Reference proteome</keyword>
<evidence type="ECO:0000256" key="4">
    <source>
        <dbReference type="ARBA" id="ARBA00022989"/>
    </source>
</evidence>
<dbReference type="InterPro" id="IPR036396">
    <property type="entry name" value="Cyt_P450_sf"/>
</dbReference>
<dbReference type="GO" id="GO:0004497">
    <property type="term" value="F:monooxygenase activity"/>
    <property type="evidence" value="ECO:0007669"/>
    <property type="project" value="UniProtKB-KW"/>
</dbReference>
<dbReference type="GO" id="GO:0005506">
    <property type="term" value="F:iron ion binding"/>
    <property type="evidence" value="ECO:0007669"/>
    <property type="project" value="InterPro"/>
</dbReference>
<dbReference type="OrthoDB" id="1107410at2759"/>
<keyword evidence="7 8" id="KW-0479">Metal-binding</keyword>
<dbReference type="SUPFAM" id="SSF48264">
    <property type="entry name" value="Cytochrome P450"/>
    <property type="match status" value="1"/>
</dbReference>
<comment type="subcellular location">
    <subcellularLocation>
        <location evidence="1">Membrane</location>
        <topology evidence="1">Single-pass membrane protein</topology>
    </subcellularLocation>
</comment>
<dbReference type="EMBL" id="CM002873">
    <property type="protein sequence ID" value="KFK34579.1"/>
    <property type="molecule type" value="Genomic_DNA"/>
</dbReference>
<dbReference type="GO" id="GO:0020037">
    <property type="term" value="F:heme binding"/>
    <property type="evidence" value="ECO:0007669"/>
    <property type="project" value="InterPro"/>
</dbReference>
<name>A0A087GXH7_ARAAL</name>
<dbReference type="InterPro" id="IPR001128">
    <property type="entry name" value="Cyt_P450"/>
</dbReference>
<dbReference type="AlphaFoldDB" id="A0A087GXH7"/>